<dbReference type="STRING" id="762983.HMPREF9444_02049"/>
<proteinExistence type="predicted"/>
<organism evidence="1 2">
    <name type="scientific">Succinatimonas hippei (strain DSM 22608 / JCM 16073 / KCTC 15190 / YIT 12066)</name>
    <dbReference type="NCBI Taxonomy" id="762983"/>
    <lineage>
        <taxon>Bacteria</taxon>
        <taxon>Pseudomonadati</taxon>
        <taxon>Pseudomonadota</taxon>
        <taxon>Gammaproteobacteria</taxon>
        <taxon>Aeromonadales</taxon>
        <taxon>Succinivibrionaceae</taxon>
        <taxon>Succinatimonas</taxon>
    </lineage>
</organism>
<dbReference type="RefSeq" id="WP_009144193.1">
    <property type="nucleotide sequence ID" value="NZ_GL831068.1"/>
</dbReference>
<dbReference type="Proteomes" id="UP000018458">
    <property type="component" value="Unassembled WGS sequence"/>
</dbReference>
<gene>
    <name evidence="1" type="ORF">HMPREF9444_02049</name>
</gene>
<keyword evidence="2" id="KW-1185">Reference proteome</keyword>
<sequence>MQTDRTSQIINSAKSLCDSLEKLTTQLSGPQEPSEVLLKILKQLTVTVENSLPDLRDYVDTLEFQEDSRADDLLKIINRLEDELLVKAMEFIKKD</sequence>
<comment type="caution">
    <text evidence="1">The sequence shown here is derived from an EMBL/GenBank/DDBJ whole genome shotgun (WGS) entry which is preliminary data.</text>
</comment>
<protein>
    <submittedName>
        <fullName evidence="1">Uncharacterized protein</fullName>
    </submittedName>
</protein>
<reference evidence="1 2" key="1">
    <citation type="submission" date="2011-01" db="EMBL/GenBank/DDBJ databases">
        <authorList>
            <person name="Weinstock G."/>
            <person name="Sodergren E."/>
            <person name="Clifton S."/>
            <person name="Fulton L."/>
            <person name="Fulton B."/>
            <person name="Courtney L."/>
            <person name="Fronick C."/>
            <person name="Harrison M."/>
            <person name="Strong C."/>
            <person name="Farmer C."/>
            <person name="Delahaunty K."/>
            <person name="Markovic C."/>
            <person name="Hall O."/>
            <person name="Minx P."/>
            <person name="Tomlinson C."/>
            <person name="Mitreva M."/>
            <person name="Hou S."/>
            <person name="Chen J."/>
            <person name="Wollam A."/>
            <person name="Pepin K.H."/>
            <person name="Johnson M."/>
            <person name="Bhonagiri V."/>
            <person name="Zhang X."/>
            <person name="Suruliraj S."/>
            <person name="Warren W."/>
            <person name="Chinwalla A."/>
            <person name="Mardis E.R."/>
            <person name="Wilson R.K."/>
        </authorList>
    </citation>
    <scope>NUCLEOTIDE SEQUENCE [LARGE SCALE GENOMIC DNA]</scope>
    <source>
        <strain evidence="2">DSM 22608 / JCM 16073 / KCTC 15190 / YIT 12066</strain>
    </source>
</reference>
<accession>E8LMQ5</accession>
<evidence type="ECO:0000313" key="1">
    <source>
        <dbReference type="EMBL" id="EFY06192.1"/>
    </source>
</evidence>
<dbReference type="AlphaFoldDB" id="E8LMQ5"/>
<evidence type="ECO:0000313" key="2">
    <source>
        <dbReference type="Proteomes" id="UP000018458"/>
    </source>
</evidence>
<name>E8LMQ5_SUCHY</name>
<dbReference type="EMBL" id="AEVO01000145">
    <property type="protein sequence ID" value="EFY06192.1"/>
    <property type="molecule type" value="Genomic_DNA"/>
</dbReference>
<dbReference type="HOGENOM" id="CLU_2371682_0_0_6"/>